<keyword evidence="12 19" id="KW-1133">Transmembrane helix</keyword>
<comment type="similarity">
    <text evidence="4 19">Belongs to the CobS family.</text>
</comment>
<evidence type="ECO:0000256" key="2">
    <source>
        <dbReference type="ARBA" id="ARBA00004651"/>
    </source>
</evidence>
<comment type="catalytic activity">
    <reaction evidence="18 19">
        <text>alpha-ribazole 5'-phosphate + adenosylcob(III)inamide-GDP = adenosylcob(III)alamin 5'-phosphate + GMP + H(+)</text>
        <dbReference type="Rhea" id="RHEA:23560"/>
        <dbReference type="ChEBI" id="CHEBI:15378"/>
        <dbReference type="ChEBI" id="CHEBI:57918"/>
        <dbReference type="ChEBI" id="CHEBI:58115"/>
        <dbReference type="ChEBI" id="CHEBI:60487"/>
        <dbReference type="ChEBI" id="CHEBI:60493"/>
        <dbReference type="EC" id="2.7.8.26"/>
    </reaction>
</comment>
<evidence type="ECO:0000256" key="14">
    <source>
        <dbReference type="ARBA" id="ARBA00025228"/>
    </source>
</evidence>
<keyword evidence="13 19" id="KW-0472">Membrane</keyword>
<name>A0A812F0N5_9ARCH</name>
<dbReference type="PANTHER" id="PTHR34148">
    <property type="entry name" value="ADENOSYLCOBINAMIDE-GDP RIBAZOLETRANSFERASE"/>
    <property type="match status" value="1"/>
</dbReference>
<comment type="cofactor">
    <cofactor evidence="1 19">
        <name>Mg(2+)</name>
        <dbReference type="ChEBI" id="CHEBI:18420"/>
    </cofactor>
</comment>
<feature type="transmembrane region" description="Helical" evidence="19">
    <location>
        <begin position="173"/>
        <end position="188"/>
    </location>
</feature>
<keyword evidence="9 19" id="KW-0808">Transferase</keyword>
<evidence type="ECO:0000256" key="7">
    <source>
        <dbReference type="ARBA" id="ARBA00022475"/>
    </source>
</evidence>
<accession>A0A812F0N5</accession>
<evidence type="ECO:0000256" key="3">
    <source>
        <dbReference type="ARBA" id="ARBA00004663"/>
    </source>
</evidence>
<dbReference type="PANTHER" id="PTHR34148:SF1">
    <property type="entry name" value="ADENOSYLCOBINAMIDE-GDP RIBAZOLETRANSFERASE"/>
    <property type="match status" value="1"/>
</dbReference>
<evidence type="ECO:0000313" key="20">
    <source>
        <dbReference type="EMBL" id="CAE6493067.1"/>
    </source>
</evidence>
<feature type="transmembrane region" description="Helical" evidence="19">
    <location>
        <begin position="104"/>
        <end position="125"/>
    </location>
</feature>
<dbReference type="RefSeq" id="WP_205098926.1">
    <property type="nucleotide sequence ID" value="NZ_CAJNAQ010000005.1"/>
</dbReference>
<comment type="subcellular location">
    <subcellularLocation>
        <location evidence="2 19">Cell membrane</location>
        <topology evidence="2 19">Multi-pass membrane protein</topology>
    </subcellularLocation>
</comment>
<evidence type="ECO:0000256" key="17">
    <source>
        <dbReference type="ARBA" id="ARBA00048623"/>
    </source>
</evidence>
<evidence type="ECO:0000256" key="10">
    <source>
        <dbReference type="ARBA" id="ARBA00022692"/>
    </source>
</evidence>
<reference evidence="20" key="1">
    <citation type="submission" date="2021-02" db="EMBL/GenBank/DDBJ databases">
        <authorList>
            <person name="Han P."/>
        </authorList>
    </citation>
    <scope>NUCLEOTIDE SEQUENCE</scope>
    <source>
        <strain evidence="20">Candidatus Nitrosotenuis uzonensis 5A</strain>
    </source>
</reference>
<protein>
    <recommendedName>
        <fullName evidence="6 19">Adenosylcobinamide-GDP ribazoletransferase</fullName>
        <ecNumber evidence="5 19">2.7.8.26</ecNumber>
    </recommendedName>
    <alternativeName>
        <fullName evidence="16 19">Cobalamin synthase</fullName>
    </alternativeName>
    <alternativeName>
        <fullName evidence="15 19">Cobalamin-5'-phosphate synthase</fullName>
    </alternativeName>
</protein>
<sequence length="241" mass="25288">MFRQVGSVFSFLTIMPTGSSDLQIVARYMYLFPLVGIVIGLIVGSAGYGLSLFLEPLVVGLLVTAAFVLITGIHHIDGLADFADGLMARGTREKKLQVMRDPSVGSAGIITLVLYVGGMVISLSSMNGFDMLVAIIAAEIIAKFSMVLLAGIGPSAWEGSNSSFVSSMKDKRKLILAAGITVASLLALQNNSAFFALAVSMAISLIIALVSRRSFGGISGDIMGATNEMTRLASLLVFISV</sequence>
<evidence type="ECO:0000256" key="13">
    <source>
        <dbReference type="ARBA" id="ARBA00023136"/>
    </source>
</evidence>
<feature type="transmembrane region" description="Helical" evidence="19">
    <location>
        <begin position="57"/>
        <end position="83"/>
    </location>
</feature>
<proteinExistence type="inferred from homology"/>
<gene>
    <name evidence="19 20" type="primary">cobS</name>
    <name evidence="20" type="ORF">NUZ5A_50112</name>
</gene>
<evidence type="ECO:0000256" key="18">
    <source>
        <dbReference type="ARBA" id="ARBA00049504"/>
    </source>
</evidence>
<keyword evidence="10 19" id="KW-0812">Transmembrane</keyword>
<keyword evidence="11 19" id="KW-0460">Magnesium</keyword>
<feature type="transmembrane region" description="Helical" evidence="19">
    <location>
        <begin position="194"/>
        <end position="211"/>
    </location>
</feature>
<evidence type="ECO:0000256" key="11">
    <source>
        <dbReference type="ARBA" id="ARBA00022842"/>
    </source>
</evidence>
<dbReference type="GO" id="GO:0051073">
    <property type="term" value="F:adenosylcobinamide-GDP ribazoletransferase activity"/>
    <property type="evidence" value="ECO:0007669"/>
    <property type="project" value="UniProtKB-UniRule"/>
</dbReference>
<dbReference type="NCBIfam" id="TIGR00317">
    <property type="entry name" value="cobS"/>
    <property type="match status" value="1"/>
</dbReference>
<evidence type="ECO:0000256" key="9">
    <source>
        <dbReference type="ARBA" id="ARBA00022679"/>
    </source>
</evidence>
<keyword evidence="8 19" id="KW-0169">Cobalamin biosynthesis</keyword>
<feature type="transmembrane region" description="Helical" evidence="19">
    <location>
        <begin position="28"/>
        <end position="51"/>
    </location>
</feature>
<dbReference type="GO" id="GO:0009236">
    <property type="term" value="P:cobalamin biosynthetic process"/>
    <property type="evidence" value="ECO:0007669"/>
    <property type="project" value="UniProtKB-UniRule"/>
</dbReference>
<comment type="catalytic activity">
    <reaction evidence="17 19">
        <text>alpha-ribazole + adenosylcob(III)inamide-GDP = adenosylcob(III)alamin + GMP + H(+)</text>
        <dbReference type="Rhea" id="RHEA:16049"/>
        <dbReference type="ChEBI" id="CHEBI:10329"/>
        <dbReference type="ChEBI" id="CHEBI:15378"/>
        <dbReference type="ChEBI" id="CHEBI:18408"/>
        <dbReference type="ChEBI" id="CHEBI:58115"/>
        <dbReference type="ChEBI" id="CHEBI:60487"/>
        <dbReference type="EC" id="2.7.8.26"/>
    </reaction>
</comment>
<evidence type="ECO:0000256" key="16">
    <source>
        <dbReference type="ARBA" id="ARBA00032853"/>
    </source>
</evidence>
<dbReference type="Pfam" id="PF02654">
    <property type="entry name" value="CobS"/>
    <property type="match status" value="1"/>
</dbReference>
<dbReference type="EMBL" id="CAJNAQ010000005">
    <property type="protein sequence ID" value="CAE6493067.1"/>
    <property type="molecule type" value="Genomic_DNA"/>
</dbReference>
<dbReference type="HAMAP" id="MF_00719">
    <property type="entry name" value="CobS"/>
    <property type="match status" value="1"/>
</dbReference>
<evidence type="ECO:0000256" key="8">
    <source>
        <dbReference type="ARBA" id="ARBA00022573"/>
    </source>
</evidence>
<dbReference type="Proteomes" id="UP000655759">
    <property type="component" value="Unassembled WGS sequence"/>
</dbReference>
<keyword evidence="7 19" id="KW-1003">Cell membrane</keyword>
<evidence type="ECO:0000256" key="19">
    <source>
        <dbReference type="HAMAP-Rule" id="MF_00719"/>
    </source>
</evidence>
<dbReference type="EC" id="2.7.8.26" evidence="5 19"/>
<evidence type="ECO:0000256" key="12">
    <source>
        <dbReference type="ARBA" id="ARBA00022989"/>
    </source>
</evidence>
<evidence type="ECO:0000256" key="15">
    <source>
        <dbReference type="ARBA" id="ARBA00032605"/>
    </source>
</evidence>
<dbReference type="AlphaFoldDB" id="A0A812F0N5"/>
<evidence type="ECO:0000256" key="4">
    <source>
        <dbReference type="ARBA" id="ARBA00010561"/>
    </source>
</evidence>
<dbReference type="GO" id="GO:0005886">
    <property type="term" value="C:plasma membrane"/>
    <property type="evidence" value="ECO:0007669"/>
    <property type="project" value="UniProtKB-SubCell"/>
</dbReference>
<dbReference type="InterPro" id="IPR003805">
    <property type="entry name" value="CobS"/>
</dbReference>
<comment type="pathway">
    <text evidence="3 19">Cofactor biosynthesis; adenosylcobalamin biosynthesis; adenosylcobalamin from cob(II)yrinate a,c-diamide: step 7/7.</text>
</comment>
<evidence type="ECO:0000256" key="5">
    <source>
        <dbReference type="ARBA" id="ARBA00013200"/>
    </source>
</evidence>
<evidence type="ECO:0000313" key="21">
    <source>
        <dbReference type="Proteomes" id="UP000655759"/>
    </source>
</evidence>
<feature type="transmembrane region" description="Helical" evidence="19">
    <location>
        <begin position="131"/>
        <end position="152"/>
    </location>
</feature>
<comment type="caution">
    <text evidence="20">The sequence shown here is derived from an EMBL/GenBank/DDBJ whole genome shotgun (WGS) entry which is preliminary data.</text>
</comment>
<dbReference type="GO" id="GO:0008818">
    <property type="term" value="F:cobalamin 5'-phosphate synthase activity"/>
    <property type="evidence" value="ECO:0007669"/>
    <property type="project" value="UniProtKB-UniRule"/>
</dbReference>
<comment type="function">
    <text evidence="14 19">Joins adenosylcobinamide-GDP and alpha-ribazole to generate adenosylcobalamin (Ado-cobalamin). Also synthesizes adenosylcobalamin 5'-phosphate from adenosylcobinamide-GDP and alpha-ribazole 5'-phosphate.</text>
</comment>
<dbReference type="UniPathway" id="UPA00148">
    <property type="reaction ID" value="UER00238"/>
</dbReference>
<organism evidence="20 21">
    <name type="scientific">Candidatus Nitrosotenuis uzonensis</name>
    <dbReference type="NCBI Taxonomy" id="1407055"/>
    <lineage>
        <taxon>Archaea</taxon>
        <taxon>Nitrososphaerota</taxon>
        <taxon>Candidatus Nitrosotenuis</taxon>
    </lineage>
</organism>
<evidence type="ECO:0000256" key="6">
    <source>
        <dbReference type="ARBA" id="ARBA00015850"/>
    </source>
</evidence>
<evidence type="ECO:0000256" key="1">
    <source>
        <dbReference type="ARBA" id="ARBA00001946"/>
    </source>
</evidence>